<dbReference type="GO" id="GO:0005634">
    <property type="term" value="C:nucleus"/>
    <property type="evidence" value="ECO:0007669"/>
    <property type="project" value="UniProtKB-SubCell"/>
</dbReference>
<accession>A7TTB1</accession>
<reference evidence="10 11" key="1">
    <citation type="journal article" date="2007" name="Proc. Natl. Acad. Sci. U.S.A.">
        <title>Independent sorting-out of thousands of duplicated gene pairs in two yeast species descended from a whole-genome duplication.</title>
        <authorList>
            <person name="Scannell D.R."/>
            <person name="Frank A.C."/>
            <person name="Conant G.C."/>
            <person name="Byrne K.P."/>
            <person name="Woolfit M."/>
            <person name="Wolfe K.H."/>
        </authorList>
    </citation>
    <scope>NUCLEOTIDE SEQUENCE [LARGE SCALE GENOMIC DNA]</scope>
    <source>
        <strain evidence="11">ATCC 22028 / DSM 70294 / BCRC 21397 / CBS 2163 / NBRC 10782 / NRRL Y-8283 / UCD 57-17</strain>
    </source>
</reference>
<dbReference type="InterPro" id="IPR050951">
    <property type="entry name" value="Retrovirus_Pol_polyprotein"/>
</dbReference>
<evidence type="ECO:0000313" key="11">
    <source>
        <dbReference type="Proteomes" id="UP000000267"/>
    </source>
</evidence>
<gene>
    <name evidence="10" type="ORF">Kpol_250p2</name>
</gene>
<dbReference type="SUPFAM" id="SSF53098">
    <property type="entry name" value="Ribonuclease H-like"/>
    <property type="match status" value="1"/>
</dbReference>
<dbReference type="OMA" id="NTFESTW"/>
<dbReference type="EMBL" id="DS480556">
    <property type="protein sequence ID" value="EDO14493.1"/>
    <property type="molecule type" value="Genomic_DNA"/>
</dbReference>
<sequence length="275" mass="31611">MRTIYATFGCPHMLITDNGRQFANTIIPEVARSLKLKYYQSSSYHPRGNSKAERSVKMIKEVLKKLDPTFDKWVANLFVAANIVNSTKMLYGYAPREIALGLPSEDIAVDFQQTIRSLIQKEDDEPGENMANQEQAHLALMSHIKTKAIRLKTTDERIKIRELLKNARKDTDNYVPYTRGETVYRLRIKKNTFESTWDGPYHIEEVVAKNTYKLQDRDGKVRKATYDGSKLKPAYSYYGSPIRTAAEYTRVHGDKESYSSKPPIFVLFRHSSIGN</sequence>
<proteinExistence type="predicted"/>
<protein>
    <submittedName>
        <fullName evidence="10">Tkp3 protein</fullName>
    </submittedName>
</protein>
<dbReference type="AlphaFoldDB" id="A7TTB1"/>
<comment type="catalytic activity">
    <reaction evidence="1">
        <text>Endonucleolytic cleavage to 5'-phosphomonoester.</text>
        <dbReference type="EC" id="3.1.26.4"/>
    </reaction>
</comment>
<dbReference type="InterPro" id="IPR001584">
    <property type="entry name" value="Integrase_cat-core"/>
</dbReference>
<dbReference type="RefSeq" id="XP_001642351.1">
    <property type="nucleotide sequence ID" value="XM_001642301.1"/>
</dbReference>
<comment type="subcellular location">
    <subcellularLocation>
        <location evidence="3">Cytoplasm</location>
    </subcellularLocation>
    <subcellularLocation>
        <location evidence="2">Nucleus</location>
    </subcellularLocation>
</comment>
<evidence type="ECO:0000259" key="9">
    <source>
        <dbReference type="PROSITE" id="PS50994"/>
    </source>
</evidence>
<dbReference type="GeneID" id="5542495"/>
<evidence type="ECO:0000256" key="2">
    <source>
        <dbReference type="ARBA" id="ARBA00004123"/>
    </source>
</evidence>
<dbReference type="InterPro" id="IPR012337">
    <property type="entry name" value="RNaseH-like_sf"/>
</dbReference>
<dbReference type="GO" id="GO:0003723">
    <property type="term" value="F:RNA binding"/>
    <property type="evidence" value="ECO:0007669"/>
    <property type="project" value="UniProtKB-KW"/>
</dbReference>
<dbReference type="OrthoDB" id="4096693at2759"/>
<feature type="domain" description="Integrase catalytic" evidence="9">
    <location>
        <begin position="1"/>
        <end position="103"/>
    </location>
</feature>
<dbReference type="PANTHER" id="PTHR37984:SF5">
    <property type="entry name" value="PROTEIN NYNRIN-LIKE"/>
    <property type="match status" value="1"/>
</dbReference>
<name>A7TTB1_VANPO</name>
<dbReference type="PhylomeDB" id="A7TTB1"/>
<keyword evidence="5" id="KW-0694">RNA-binding</keyword>
<evidence type="ECO:0000256" key="5">
    <source>
        <dbReference type="ARBA" id="ARBA00022884"/>
    </source>
</evidence>
<evidence type="ECO:0000256" key="7">
    <source>
        <dbReference type="ARBA" id="ARBA00025590"/>
    </source>
</evidence>
<dbReference type="GO" id="GO:0015074">
    <property type="term" value="P:DNA integration"/>
    <property type="evidence" value="ECO:0007669"/>
    <property type="project" value="InterPro"/>
</dbReference>
<keyword evidence="4" id="KW-0963">Cytoplasm</keyword>
<keyword evidence="11" id="KW-1185">Reference proteome</keyword>
<keyword evidence="6" id="KW-0539">Nucleus</keyword>
<dbReference type="eggNOG" id="KOG0017">
    <property type="taxonomic scope" value="Eukaryota"/>
</dbReference>
<evidence type="ECO:0000256" key="4">
    <source>
        <dbReference type="ARBA" id="ARBA00022490"/>
    </source>
</evidence>
<organism evidence="11">
    <name type="scientific">Vanderwaltozyma polyspora (strain ATCC 22028 / DSM 70294 / BCRC 21397 / CBS 2163 / NBRC 10782 / NRRL Y-8283 / UCD 57-17)</name>
    <name type="common">Kluyveromyces polysporus</name>
    <dbReference type="NCBI Taxonomy" id="436907"/>
    <lineage>
        <taxon>Eukaryota</taxon>
        <taxon>Fungi</taxon>
        <taxon>Dikarya</taxon>
        <taxon>Ascomycota</taxon>
        <taxon>Saccharomycotina</taxon>
        <taxon>Saccharomycetes</taxon>
        <taxon>Saccharomycetales</taxon>
        <taxon>Saccharomycetaceae</taxon>
        <taxon>Vanderwaltozyma</taxon>
    </lineage>
</organism>
<dbReference type="GO" id="GO:0005737">
    <property type="term" value="C:cytoplasm"/>
    <property type="evidence" value="ECO:0007669"/>
    <property type="project" value="UniProtKB-SubCell"/>
</dbReference>
<evidence type="ECO:0000256" key="6">
    <source>
        <dbReference type="ARBA" id="ARBA00023242"/>
    </source>
</evidence>
<evidence type="ECO:0000256" key="8">
    <source>
        <dbReference type="ARBA" id="ARBA00025615"/>
    </source>
</evidence>
<dbReference type="InParanoid" id="A7TTB1"/>
<dbReference type="GO" id="GO:0004523">
    <property type="term" value="F:RNA-DNA hybrid ribonuclease activity"/>
    <property type="evidence" value="ECO:0007669"/>
    <property type="project" value="UniProtKB-EC"/>
</dbReference>
<comment type="function">
    <text evidence="8">Integrase (IN) targets the VLP to the nucleus, where a subparticle preintegration complex (PIC) containing at least integrase and the newly synthesized dsDNA copy of the retrotransposon must transit the nuclear membrane. Once in the nucleus, integrase performs the integration of the dsDNA into the host genome.</text>
</comment>
<dbReference type="PANTHER" id="PTHR37984">
    <property type="entry name" value="PROTEIN CBG26694"/>
    <property type="match status" value="1"/>
</dbReference>
<evidence type="ECO:0000256" key="1">
    <source>
        <dbReference type="ARBA" id="ARBA00000077"/>
    </source>
</evidence>
<evidence type="ECO:0000256" key="3">
    <source>
        <dbReference type="ARBA" id="ARBA00004496"/>
    </source>
</evidence>
<dbReference type="Gene3D" id="3.30.420.10">
    <property type="entry name" value="Ribonuclease H-like superfamily/Ribonuclease H"/>
    <property type="match status" value="1"/>
</dbReference>
<dbReference type="STRING" id="436907.A7TTB1"/>
<dbReference type="KEGG" id="vpo:Kpol_250p2"/>
<comment type="function">
    <text evidence="7">Reverse transcriptase/ribonuclease H (RT) is a multifunctional enzyme that catalyzes the conversion of the retro-elements RNA genome into dsDNA within the VLP. The enzyme displays a DNA polymerase activity that can copy either DNA or RNA templates, and a ribonuclease H (RNase H) activity that cleaves the RNA strand of RNA-DNA heteroduplexes during plus-strand synthesis and hydrolyzes RNA primers. The conversion leads to a linear dsDNA copy of the retrotransposon that includes long terminal repeats (LTRs) at both ends.</text>
</comment>
<dbReference type="Proteomes" id="UP000000267">
    <property type="component" value="Unassembled WGS sequence"/>
</dbReference>
<dbReference type="HOGENOM" id="CLU_000384_6_0_1"/>
<dbReference type="PROSITE" id="PS50994">
    <property type="entry name" value="INTEGRASE"/>
    <property type="match status" value="1"/>
</dbReference>
<dbReference type="InterPro" id="IPR036397">
    <property type="entry name" value="RNaseH_sf"/>
</dbReference>
<evidence type="ECO:0000313" key="10">
    <source>
        <dbReference type="EMBL" id="EDO14493.1"/>
    </source>
</evidence>